<name>A0A150GLM5_GONPE</name>
<keyword evidence="2" id="KW-1185">Reference proteome</keyword>
<organism evidence="1 2">
    <name type="scientific">Gonium pectorale</name>
    <name type="common">Green alga</name>
    <dbReference type="NCBI Taxonomy" id="33097"/>
    <lineage>
        <taxon>Eukaryota</taxon>
        <taxon>Viridiplantae</taxon>
        <taxon>Chlorophyta</taxon>
        <taxon>core chlorophytes</taxon>
        <taxon>Chlorophyceae</taxon>
        <taxon>CS clade</taxon>
        <taxon>Chlamydomonadales</taxon>
        <taxon>Volvocaceae</taxon>
        <taxon>Gonium</taxon>
    </lineage>
</organism>
<dbReference type="EMBL" id="LSYV01000016">
    <property type="protein sequence ID" value="KXZ50645.1"/>
    <property type="molecule type" value="Genomic_DNA"/>
</dbReference>
<proteinExistence type="predicted"/>
<reference evidence="2" key="1">
    <citation type="journal article" date="2016" name="Nat. Commun.">
        <title>The Gonium pectorale genome demonstrates co-option of cell cycle regulation during the evolution of multicellularity.</title>
        <authorList>
            <person name="Hanschen E.R."/>
            <person name="Marriage T.N."/>
            <person name="Ferris P.J."/>
            <person name="Hamaji T."/>
            <person name="Toyoda A."/>
            <person name="Fujiyama A."/>
            <person name="Neme R."/>
            <person name="Noguchi H."/>
            <person name="Minakuchi Y."/>
            <person name="Suzuki M."/>
            <person name="Kawai-Toyooka H."/>
            <person name="Smith D.R."/>
            <person name="Sparks H."/>
            <person name="Anderson J."/>
            <person name="Bakaric R."/>
            <person name="Luria V."/>
            <person name="Karger A."/>
            <person name="Kirschner M.W."/>
            <person name="Durand P.M."/>
            <person name="Michod R.E."/>
            <person name="Nozaki H."/>
            <person name="Olson B.J."/>
        </authorList>
    </citation>
    <scope>NUCLEOTIDE SEQUENCE [LARGE SCALE GENOMIC DNA]</scope>
    <source>
        <strain evidence="2">NIES-2863</strain>
    </source>
</reference>
<evidence type="ECO:0000313" key="1">
    <source>
        <dbReference type="EMBL" id="KXZ50645.1"/>
    </source>
</evidence>
<evidence type="ECO:0000313" key="2">
    <source>
        <dbReference type="Proteomes" id="UP000075714"/>
    </source>
</evidence>
<comment type="caution">
    <text evidence="1">The sequence shown here is derived from an EMBL/GenBank/DDBJ whole genome shotgun (WGS) entry which is preliminary data.</text>
</comment>
<dbReference type="AlphaFoldDB" id="A0A150GLM5"/>
<gene>
    <name evidence="1" type="ORF">GPECTOR_15g329</name>
</gene>
<dbReference type="OrthoDB" id="559500at2759"/>
<sequence>MVDAISTILSASNLTASLGSCRVVSAPHGDVIRVTPDRLLGTTSLEVEVAVDPVEHLARTSSSAVQLGRAGGAGAALTHLATRLAALKAEIIVHQKCIVAVARGPLRVVATQVLLTALGLATLEQAHITQALPPDNPVVVKLAQMAFKSPEELQRLADELITRRNNEGPHWTSLKALEDEVESLQDLLTAPGIKQRCEWEAWVVENYDRIKQAFPAQFGQA</sequence>
<accession>A0A150GLM5</accession>
<dbReference type="Proteomes" id="UP000075714">
    <property type="component" value="Unassembled WGS sequence"/>
</dbReference>
<protein>
    <submittedName>
        <fullName evidence="1">Uncharacterized protein</fullName>
    </submittedName>
</protein>